<comment type="similarity">
    <text evidence="2">Belongs to the MNN1/MNT family.</text>
</comment>
<dbReference type="Gene3D" id="3.90.550.10">
    <property type="entry name" value="Spore Coat Polysaccharide Biosynthesis Protein SpsA, Chain A"/>
    <property type="match status" value="1"/>
</dbReference>
<evidence type="ECO:0000256" key="9">
    <source>
        <dbReference type="ARBA" id="ARBA00023180"/>
    </source>
</evidence>
<dbReference type="GO" id="GO:0005794">
    <property type="term" value="C:Golgi apparatus"/>
    <property type="evidence" value="ECO:0007669"/>
    <property type="project" value="TreeGrafter"/>
</dbReference>
<evidence type="ECO:0000256" key="6">
    <source>
        <dbReference type="ARBA" id="ARBA00022968"/>
    </source>
</evidence>
<dbReference type="InterPro" id="IPR022751">
    <property type="entry name" value="Alpha_mannosyltransferase"/>
</dbReference>
<keyword evidence="3" id="KW-0328">Glycosyltransferase</keyword>
<feature type="region of interest" description="Disordered" evidence="10">
    <location>
        <begin position="111"/>
        <end position="131"/>
    </location>
</feature>
<evidence type="ECO:0000256" key="1">
    <source>
        <dbReference type="ARBA" id="ARBA00004606"/>
    </source>
</evidence>
<keyword evidence="6" id="KW-0735">Signal-anchor</keyword>
<dbReference type="RefSeq" id="XP_062772227.1">
    <property type="nucleotide sequence ID" value="XM_062916176.1"/>
</dbReference>
<sequence length="639" mass="72303">MFQPARALKEGRWPHSPVLGSLQTPTPVFHRRRSRRILTTILLISTCIILGFIAHHSGTRSFGPARPVWDGAAPEEATGSSHVKLRAVDNNDQMALTDNEDGVLPGVSSIKDNNNGHSDVPSAKPSKPVVPTLSPRPSFELHFLRLLELLPDEIRHQELTRPVASTGKPRMREMGLRTRAYKTYFTAWEALHLDHEDETYIHNDIPQYLRQHHPGGLGGLSLAQTLRSYEGFRSFVIEMAELLFPWTMPYFGDHMSLHAHIKNGGRGIVLTAGNGQAPYLLTTIYSFRRLGCTLPIEIMYLGDEDLGQDYIAELEGLDGVVTRDMAVMVRDNGWKLKGWAAKPFAILLSSFREVVFIDADSLFFRDPALLFDDDDYQEKGALFFRDRLFLPEKKAPFLQAILQKPIPKAATESRLWTGESGHQQESGVIVVDKSRHFIPMLLVTRMNGPDRDGNKEEGRIGVYELVYGDKETFWLGWLLAGDEDYAFHRGEAAIMGAAYQYGDDLPEEVREECEKPEIDRNAKSYPVECEIADLDGKPQALICASQLLHLDNEGNPLWLNGWLLENKFKGPESGFAKFESYLVEPSDASLRNPGSWRLYKGNRFCMLGDADNKFDFTLEETTTLDMIVERAKEVNRRWR</sequence>
<evidence type="ECO:0000313" key="12">
    <source>
        <dbReference type="EMBL" id="WQF75003.1"/>
    </source>
</evidence>
<dbReference type="InterPro" id="IPR029044">
    <property type="entry name" value="Nucleotide-diphossugar_trans"/>
</dbReference>
<dbReference type="GO" id="GO:0000033">
    <property type="term" value="F:alpha-1,3-mannosyltransferase activity"/>
    <property type="evidence" value="ECO:0007669"/>
    <property type="project" value="TreeGrafter"/>
</dbReference>
<evidence type="ECO:0000256" key="10">
    <source>
        <dbReference type="SAM" id="MobiDB-lite"/>
    </source>
</evidence>
<accession>A0AAX4HV66</accession>
<dbReference type="GO" id="GO:0016020">
    <property type="term" value="C:membrane"/>
    <property type="evidence" value="ECO:0007669"/>
    <property type="project" value="UniProtKB-SubCell"/>
</dbReference>
<gene>
    <name evidence="12" type="ORF">CDEST_00017</name>
</gene>
<dbReference type="AlphaFoldDB" id="A0AAX4HV66"/>
<comment type="subcellular location">
    <subcellularLocation>
        <location evidence="1">Membrane</location>
        <topology evidence="1">Single-pass type II membrane protein</topology>
    </subcellularLocation>
</comment>
<reference evidence="13" key="1">
    <citation type="journal article" date="2023" name="bioRxiv">
        <title>Complete genome of the Medicago anthracnose fungus, Colletotrichum destructivum, reveals a mini-chromosome-like region within a core chromosome.</title>
        <authorList>
            <person name="Lapalu N."/>
            <person name="Simon A."/>
            <person name="Lu A."/>
            <person name="Plaumann P.-L."/>
            <person name="Amselem J."/>
            <person name="Pigne S."/>
            <person name="Auger A."/>
            <person name="Koch C."/>
            <person name="Dallery J.-F."/>
            <person name="O'Connell R.J."/>
        </authorList>
    </citation>
    <scope>NUCLEOTIDE SEQUENCE [LARGE SCALE GENOMIC DNA]</scope>
    <source>
        <strain evidence="13">CBS 520.97</strain>
    </source>
</reference>
<dbReference type="SUPFAM" id="SSF53448">
    <property type="entry name" value="Nucleotide-diphospho-sugar transferases"/>
    <property type="match status" value="1"/>
</dbReference>
<dbReference type="PANTHER" id="PTHR31392:SF1">
    <property type="entry name" value="ALPHA-1,3-MANNOSYLTRANSFERASE MNN1-RELATED"/>
    <property type="match status" value="1"/>
</dbReference>
<dbReference type="Proteomes" id="UP001322277">
    <property type="component" value="Chromosome 1"/>
</dbReference>
<evidence type="ECO:0000256" key="7">
    <source>
        <dbReference type="ARBA" id="ARBA00022989"/>
    </source>
</evidence>
<name>A0AAX4HV66_9PEZI</name>
<dbReference type="GeneID" id="87936520"/>
<organism evidence="12 13">
    <name type="scientific">Colletotrichum destructivum</name>
    <dbReference type="NCBI Taxonomy" id="34406"/>
    <lineage>
        <taxon>Eukaryota</taxon>
        <taxon>Fungi</taxon>
        <taxon>Dikarya</taxon>
        <taxon>Ascomycota</taxon>
        <taxon>Pezizomycotina</taxon>
        <taxon>Sordariomycetes</taxon>
        <taxon>Hypocreomycetidae</taxon>
        <taxon>Glomerellales</taxon>
        <taxon>Glomerellaceae</taxon>
        <taxon>Colletotrichum</taxon>
        <taxon>Colletotrichum destructivum species complex</taxon>
    </lineage>
</organism>
<protein>
    <submittedName>
        <fullName evidence="12">Alpha-mannosyltransferase, nucleotide-diphospho-sugar transferase</fullName>
    </submittedName>
</protein>
<dbReference type="PANTHER" id="PTHR31392">
    <property type="entry name" value="ALPHA-1,3-MANNOSYLTRANSFERASE MNN1-RELATED"/>
    <property type="match status" value="1"/>
</dbReference>
<evidence type="ECO:0000256" key="11">
    <source>
        <dbReference type="SAM" id="Phobius"/>
    </source>
</evidence>
<keyword evidence="13" id="KW-1185">Reference proteome</keyword>
<keyword evidence="4" id="KW-0808">Transferase</keyword>
<proteinExistence type="inferred from homology"/>
<dbReference type="Pfam" id="PF11051">
    <property type="entry name" value="Mannosyl_trans3"/>
    <property type="match status" value="1"/>
</dbReference>
<keyword evidence="7 11" id="KW-1133">Transmembrane helix</keyword>
<evidence type="ECO:0000256" key="2">
    <source>
        <dbReference type="ARBA" id="ARBA00009105"/>
    </source>
</evidence>
<evidence type="ECO:0000256" key="3">
    <source>
        <dbReference type="ARBA" id="ARBA00022676"/>
    </source>
</evidence>
<feature type="compositionally biased region" description="Low complexity" evidence="10">
    <location>
        <begin position="120"/>
        <end position="131"/>
    </location>
</feature>
<evidence type="ECO:0000256" key="8">
    <source>
        <dbReference type="ARBA" id="ARBA00023136"/>
    </source>
</evidence>
<dbReference type="GO" id="GO:0006493">
    <property type="term" value="P:protein O-linked glycosylation"/>
    <property type="evidence" value="ECO:0007669"/>
    <property type="project" value="TreeGrafter"/>
</dbReference>
<feature type="transmembrane region" description="Helical" evidence="11">
    <location>
        <begin position="37"/>
        <end position="54"/>
    </location>
</feature>
<evidence type="ECO:0000313" key="13">
    <source>
        <dbReference type="Proteomes" id="UP001322277"/>
    </source>
</evidence>
<keyword evidence="9" id="KW-0325">Glycoprotein</keyword>
<dbReference type="EMBL" id="CP137305">
    <property type="protein sequence ID" value="WQF75003.1"/>
    <property type="molecule type" value="Genomic_DNA"/>
</dbReference>
<keyword evidence="5 11" id="KW-0812">Transmembrane</keyword>
<dbReference type="KEGG" id="cdet:87936520"/>
<evidence type="ECO:0000256" key="4">
    <source>
        <dbReference type="ARBA" id="ARBA00022679"/>
    </source>
</evidence>
<keyword evidence="8 11" id="KW-0472">Membrane</keyword>
<evidence type="ECO:0000256" key="5">
    <source>
        <dbReference type="ARBA" id="ARBA00022692"/>
    </source>
</evidence>